<reference evidence="1 2" key="1">
    <citation type="submission" date="2019-04" db="EMBL/GenBank/DDBJ databases">
        <title>Whole Genome Sequencing of Pectobacterium punjabense SS95.</title>
        <authorList>
            <person name="Sarfraz S."/>
            <person name="Oulghazi S."/>
            <person name="Roques C."/>
            <person name="Vandecasteele C."/>
            <person name="Faure D."/>
        </authorList>
    </citation>
    <scope>NUCLEOTIDE SEQUENCE [LARGE SCALE GENOMIC DNA]</scope>
    <source>
        <strain evidence="1 2">SS95</strain>
    </source>
</reference>
<accession>A0ABX6KXJ2</accession>
<dbReference type="InterPro" id="IPR010148">
    <property type="entry name" value="CRISPR-assoc_prot_CT1975"/>
</dbReference>
<name>A0ABX6KXJ2_9GAMM</name>
<dbReference type="Proteomes" id="UP000502681">
    <property type="component" value="Chromosome"/>
</dbReference>
<evidence type="ECO:0000313" key="1">
    <source>
        <dbReference type="EMBL" id="QJA18814.1"/>
    </source>
</evidence>
<dbReference type="RefSeq" id="WP_107170953.1">
    <property type="nucleotide sequence ID" value="NZ_CP038498.1"/>
</dbReference>
<organism evidence="1 2">
    <name type="scientific">Pectobacterium punjabense</name>
    <dbReference type="NCBI Taxonomy" id="2108399"/>
    <lineage>
        <taxon>Bacteria</taxon>
        <taxon>Pseudomonadati</taxon>
        <taxon>Pseudomonadota</taxon>
        <taxon>Gammaproteobacteria</taxon>
        <taxon>Enterobacterales</taxon>
        <taxon>Pectobacteriaceae</taxon>
        <taxon>Pectobacterium</taxon>
    </lineage>
</organism>
<dbReference type="NCBIfam" id="TIGR01869">
    <property type="entry name" value="casC_Cse4"/>
    <property type="match status" value="1"/>
</dbReference>
<protein>
    <submittedName>
        <fullName evidence="1">Type I-E CRISPR-associated protein Cas7/Cse4/CasC</fullName>
    </submittedName>
</protein>
<dbReference type="Pfam" id="PF09344">
    <property type="entry name" value="Cas_CT1975"/>
    <property type="match status" value="1"/>
</dbReference>
<evidence type="ECO:0000313" key="2">
    <source>
        <dbReference type="Proteomes" id="UP000502681"/>
    </source>
</evidence>
<sequence length="354" mass="38750">MTTFIQLHFLTAYPSSNLNRDDAGRPKTAIVGGIERLRVSSQSLKRAWRTSEVFEDALDGHIGTRSRRVGRDIYNALIASGMSEKLADEAALSIASQFGKLKDAKGSKDPLEKYDIEQLAHFSVQERALIDQLVVRLIAESRKPNSEELKLLRKDAASVDIALFGRMLASSPEFNIEAACQVAHALGVSAVTIEDDFFTAVDDLNTSADSGSAHMGEQSFASALFYHYVCINRDLLLENLNNDEDLVARTLRALTETALTVSPGGKQNSFASRALASYALAEKGTDQPRTLSVAFFKPIRHDNQVNDAIDLLCQQKAKFDRVYASGGRVPSYELNVEATNEGGSLQGLLDFISQ</sequence>
<dbReference type="EMBL" id="CP038498">
    <property type="protein sequence ID" value="QJA18814.1"/>
    <property type="molecule type" value="Genomic_DNA"/>
</dbReference>
<proteinExistence type="predicted"/>
<gene>
    <name evidence="1" type="primary">cas7e</name>
    <name evidence="1" type="ORF">E2566_02095</name>
</gene>
<dbReference type="GeneID" id="90761728"/>
<keyword evidence="2" id="KW-1185">Reference proteome</keyword>